<dbReference type="AlphaFoldDB" id="A0AAN7P4V7"/>
<dbReference type="InterPro" id="IPR044886">
    <property type="entry name" value="FLCN_DENN_C_sf"/>
</dbReference>
<proteinExistence type="predicted"/>
<protein>
    <recommendedName>
        <fullName evidence="2">UDENN FLCN/SMCR8-type domain-containing protein</fullName>
    </recommendedName>
</protein>
<sequence length="388" mass="44211">MDGILALCHFCETHGPCVISCTQRSKEEPVQTPHSLTVPWCEACQSIDLSQALLSRDSKTCYITTRIPQQQDLAFLLKQAAIRSLSCEEETSKDGGTLYFGDNERGHVISHTFILRDSLARGFHRKYSILMLMRDKIHLLNSWPMLVSHMHELVKELQMQADAVNNAEQSQMPQRVVRQSQGTPRNNARSLSQLTGQPAVFGHIHLWFTWMLSCETIVEKPIFGLPMPDLQSLLSLRELALNWDVEAFRIVCFCVVTGIPIVSESTEIVEVFQVLLPTKWPPLQNTNKCILTNHNGWIAEWSGELPTKLPTLLSIVEKALKNEHLPDSALTPYINGVVLRWFHIVQSLYWSKNSNNNQLMQALGVQSHDMPLINYWSYRLSQNDPKKE</sequence>
<dbReference type="InterPro" id="IPR037521">
    <property type="entry name" value="FLCN/SMCR8_DENN"/>
</dbReference>
<reference evidence="4" key="1">
    <citation type="submission" date="2023-01" db="EMBL/GenBank/DDBJ databases">
        <title>Key to firefly adult light organ development and bioluminescence: homeobox transcription factors regulate luciferase expression and transportation to peroxisome.</title>
        <authorList>
            <person name="Fu X."/>
        </authorList>
    </citation>
    <scope>NUCLEOTIDE SEQUENCE [LARGE SCALE GENOMIC DNA]</scope>
</reference>
<evidence type="ECO:0000256" key="1">
    <source>
        <dbReference type="SAM" id="MobiDB-lite"/>
    </source>
</evidence>
<keyword evidence="4" id="KW-1185">Reference proteome</keyword>
<gene>
    <name evidence="3" type="ORF">RN001_009505</name>
</gene>
<dbReference type="GO" id="GO:0005829">
    <property type="term" value="C:cytosol"/>
    <property type="evidence" value="ECO:0007669"/>
    <property type="project" value="TreeGrafter"/>
</dbReference>
<dbReference type="Proteomes" id="UP001353858">
    <property type="component" value="Unassembled WGS sequence"/>
</dbReference>
<dbReference type="Gene3D" id="1.10.10.1730">
    <property type="entry name" value="Folliculin"/>
    <property type="match status" value="1"/>
</dbReference>
<accession>A0AAN7P4V7</accession>
<dbReference type="GO" id="GO:1904263">
    <property type="term" value="P:positive regulation of TORC1 signaling"/>
    <property type="evidence" value="ECO:0007669"/>
    <property type="project" value="TreeGrafter"/>
</dbReference>
<dbReference type="InterPro" id="IPR021713">
    <property type="entry name" value="Folliculin"/>
</dbReference>
<evidence type="ECO:0000313" key="4">
    <source>
        <dbReference type="Proteomes" id="UP001353858"/>
    </source>
</evidence>
<dbReference type="Pfam" id="PF11704">
    <property type="entry name" value="Folliculin"/>
    <property type="match status" value="1"/>
</dbReference>
<organism evidence="3 4">
    <name type="scientific">Aquatica leii</name>
    <dbReference type="NCBI Taxonomy" id="1421715"/>
    <lineage>
        <taxon>Eukaryota</taxon>
        <taxon>Metazoa</taxon>
        <taxon>Ecdysozoa</taxon>
        <taxon>Arthropoda</taxon>
        <taxon>Hexapoda</taxon>
        <taxon>Insecta</taxon>
        <taxon>Pterygota</taxon>
        <taxon>Neoptera</taxon>
        <taxon>Endopterygota</taxon>
        <taxon>Coleoptera</taxon>
        <taxon>Polyphaga</taxon>
        <taxon>Elateriformia</taxon>
        <taxon>Elateroidea</taxon>
        <taxon>Lampyridae</taxon>
        <taxon>Luciolinae</taxon>
        <taxon>Aquatica</taxon>
    </lineage>
</organism>
<dbReference type="PANTHER" id="PTHR31441">
    <property type="entry name" value="FOLLICULIN FAMILY MEMBER"/>
    <property type="match status" value="1"/>
</dbReference>
<dbReference type="GO" id="GO:0005096">
    <property type="term" value="F:GTPase activator activity"/>
    <property type="evidence" value="ECO:0007669"/>
    <property type="project" value="InterPro"/>
</dbReference>
<dbReference type="InterPro" id="IPR037520">
    <property type="entry name" value="Folliculin/SMCR8_longin"/>
</dbReference>
<evidence type="ECO:0000259" key="2">
    <source>
        <dbReference type="PROSITE" id="PS51834"/>
    </source>
</evidence>
<dbReference type="EMBL" id="JARPUR010000004">
    <property type="protein sequence ID" value="KAK4876999.1"/>
    <property type="molecule type" value="Genomic_DNA"/>
</dbReference>
<dbReference type="GO" id="GO:0000122">
    <property type="term" value="P:negative regulation of transcription by RNA polymerase II"/>
    <property type="evidence" value="ECO:0007669"/>
    <property type="project" value="TreeGrafter"/>
</dbReference>
<dbReference type="PANTHER" id="PTHR31441:SF2">
    <property type="entry name" value="FOLLICULIN"/>
    <property type="match status" value="1"/>
</dbReference>
<dbReference type="PROSITE" id="PS51834">
    <property type="entry name" value="DENN_FLCN_SMCR8"/>
    <property type="match status" value="1"/>
</dbReference>
<feature type="domain" description="UDENN FLCN/SMCR8-type" evidence="2">
    <location>
        <begin position="44"/>
        <end position="388"/>
    </location>
</feature>
<name>A0AAN7P4V7_9COLE</name>
<evidence type="ECO:0000313" key="3">
    <source>
        <dbReference type="EMBL" id="KAK4876999.1"/>
    </source>
</evidence>
<comment type="caution">
    <text evidence="3">The sequence shown here is derived from an EMBL/GenBank/DDBJ whole genome shotgun (WGS) entry which is preliminary data.</text>
</comment>
<feature type="region of interest" description="Disordered" evidence="1">
    <location>
        <begin position="168"/>
        <end position="190"/>
    </location>
</feature>